<dbReference type="Proteomes" id="UP000525686">
    <property type="component" value="Unassembled WGS sequence"/>
</dbReference>
<keyword evidence="1" id="KW-0812">Transmembrane</keyword>
<proteinExistence type="predicted"/>
<protein>
    <submittedName>
        <fullName evidence="2">Uncharacterized protein</fullName>
    </submittedName>
</protein>
<feature type="transmembrane region" description="Helical" evidence="1">
    <location>
        <begin position="12"/>
        <end position="30"/>
    </location>
</feature>
<name>A0A7W3WP27_9ACTN</name>
<evidence type="ECO:0000313" key="2">
    <source>
        <dbReference type="EMBL" id="MBB1255886.1"/>
    </source>
</evidence>
<sequence length="365" mass="39904">MIRLRVKVIRVLGVVAAMMLAVGAVYFVILSTENSTQRLCRGILSVEDLKAAIGSEEQEVSDEMVKSGHGEWGRCKITAETDAKSAVMTVEIDGIGSNWPYSPSYLYDRQDIYREAIPVGGGTSGWVSDRSGSVWLPDSCAQRLGTGAHPPILRLNFERGHEPAGGATSLRTLLIKMATGAAEQAECSEQTFAQELPPLDRREVRTGKSENECDLNGFAIRRNDEKLPRMVNYIAGDIDSTWSCLIGVEGGEGVDGEMAMTAFTVTDSPQVVNLYKARTKGSRVVVGGKEVWGEWVNRKDAGSVLMRCDGREMLASMEYPYEQSNTSAKNHSRRASSNYLLKPRELFDAFTSTLVSQRGCQAISG</sequence>
<keyword evidence="1" id="KW-0472">Membrane</keyword>
<comment type="caution">
    <text evidence="2">The sequence shown here is derived from an EMBL/GenBank/DDBJ whole genome shotgun (WGS) entry which is preliminary data.</text>
</comment>
<keyword evidence="1" id="KW-1133">Transmembrane helix</keyword>
<dbReference type="EMBL" id="JABJWZ010000261">
    <property type="protein sequence ID" value="MBB1255886.1"/>
    <property type="molecule type" value="Genomic_DNA"/>
</dbReference>
<evidence type="ECO:0000313" key="3">
    <source>
        <dbReference type="Proteomes" id="UP000525686"/>
    </source>
</evidence>
<evidence type="ECO:0000256" key="1">
    <source>
        <dbReference type="SAM" id="Phobius"/>
    </source>
</evidence>
<dbReference type="AlphaFoldDB" id="A0A7W3WP27"/>
<reference evidence="3" key="1">
    <citation type="submission" date="2020-05" db="EMBL/GenBank/DDBJ databases">
        <title>Classification of alakaliphilic streptomycetes isolated from an alkaline soil next to Lonar Crater, India and a proposal for the recognition of Streptomyces alkaliterrae sp. nov.</title>
        <authorList>
            <person name="Golinska P."/>
        </authorList>
    </citation>
    <scope>NUCLEOTIDE SEQUENCE [LARGE SCALE GENOMIC DNA]</scope>
    <source>
        <strain evidence="3">OF3</strain>
    </source>
</reference>
<organism evidence="2 3">
    <name type="scientific">Streptomyces alkaliterrae</name>
    <dbReference type="NCBI Taxonomy" id="2213162"/>
    <lineage>
        <taxon>Bacteria</taxon>
        <taxon>Bacillati</taxon>
        <taxon>Actinomycetota</taxon>
        <taxon>Actinomycetes</taxon>
        <taxon>Kitasatosporales</taxon>
        <taxon>Streptomycetaceae</taxon>
        <taxon>Streptomyces</taxon>
    </lineage>
</organism>
<accession>A0A7W3WP27</accession>
<dbReference type="RefSeq" id="WP_181355177.1">
    <property type="nucleotide sequence ID" value="NZ_JABJWZ010000261.1"/>
</dbReference>
<gene>
    <name evidence="2" type="ORF">H3146_21355</name>
</gene>